<evidence type="ECO:0000313" key="3">
    <source>
        <dbReference type="Proteomes" id="UP001489902"/>
    </source>
</evidence>
<name>A0ABZ2X519_9HYPO</name>
<evidence type="ECO:0000313" key="2">
    <source>
        <dbReference type="EMBL" id="WZH47550.1"/>
    </source>
</evidence>
<feature type="compositionally biased region" description="Pro residues" evidence="1">
    <location>
        <begin position="39"/>
        <end position="52"/>
    </location>
</feature>
<proteinExistence type="predicted"/>
<feature type="region of interest" description="Disordered" evidence="1">
    <location>
        <begin position="1"/>
        <end position="54"/>
    </location>
</feature>
<dbReference type="Proteomes" id="UP001489902">
    <property type="component" value="Chromosome 5"/>
</dbReference>
<accession>A0ABZ2X519</accession>
<protein>
    <submittedName>
        <fullName evidence="2">Uncharacterized protein</fullName>
    </submittedName>
</protein>
<organism evidence="2 3">
    <name type="scientific">Fusarium acuminatum</name>
    <dbReference type="NCBI Taxonomy" id="5515"/>
    <lineage>
        <taxon>Eukaryota</taxon>
        <taxon>Fungi</taxon>
        <taxon>Dikarya</taxon>
        <taxon>Ascomycota</taxon>
        <taxon>Pezizomycotina</taxon>
        <taxon>Sordariomycetes</taxon>
        <taxon>Hypocreomycetidae</taxon>
        <taxon>Hypocreales</taxon>
        <taxon>Nectriaceae</taxon>
        <taxon>Fusarium</taxon>
        <taxon>Fusarium tricinctum species complex</taxon>
    </lineage>
</organism>
<gene>
    <name evidence="2" type="ORF">QYS62_008706</name>
</gene>
<keyword evidence="3" id="KW-1185">Reference proteome</keyword>
<evidence type="ECO:0000256" key="1">
    <source>
        <dbReference type="SAM" id="MobiDB-lite"/>
    </source>
</evidence>
<dbReference type="EMBL" id="CP151264">
    <property type="protein sequence ID" value="WZH47550.1"/>
    <property type="molecule type" value="Genomic_DNA"/>
</dbReference>
<sequence length="320" mass="36042">MLAKKESSPLEGEPDVEAATTESPRSSRDDQAFKTPPERVAPPAPILTPAPPATFATPFPQTNMLIAAPKQAQAQDPYFIYKRNCRLAWIGYLGLLNKVKLREGPDGLPYFIGMPPEYSTSRIRPDTLERIQKEAMGDPRNSFICLQDVLTTLRNRPLHTHLVWHAIQLKLVTPIVPPTSLTIHESLNVFLADRNHLKYWEAAGSRNVLALLNTESSTQGVPADAQTYKAILPAMTRLVGIRTLEEDPASFPGYVPAMASFERALWNGEKAKNLTQRRQCGRMALRALRKFMDSQKNEVIIERMMQFRRHYEALVAAEKQ</sequence>
<reference evidence="2 3" key="1">
    <citation type="submission" date="2024-04" db="EMBL/GenBank/DDBJ databases">
        <title>Complete genome sequence of Fusarium acuminatum.</title>
        <authorList>
            <person name="Lan B."/>
        </authorList>
    </citation>
    <scope>NUCLEOTIDE SEQUENCE [LARGE SCALE GENOMIC DNA]</scope>
    <source>
        <strain evidence="2">1A</strain>
    </source>
</reference>